<proteinExistence type="predicted"/>
<evidence type="ECO:0000256" key="1">
    <source>
        <dbReference type="SAM" id="SignalP"/>
    </source>
</evidence>
<sequence>MSKTGIAVFNLLFVPFLLLAEDGNPAIGIPDGCYASPEAGCVVPVGKQVRFKGLSSGNPSEWTWTLDDGELAKISGQDAEVVFEKEGRYNVGLTIVDNGVERMVTLDGGVLAGGTHEVWNIQYSERELMSSVPLDISWYGYYAGSNVYGDAFAEKFEKPVTNAVINGVCVYFASTVHISEEAVIEVSICPANKYGLPSDNYMETASLPVAELIPYDSGMPTIFEFEKPVAVDDEFFVVISGIPCAMRGMSADEIAILCGPDRGEEGLSTVYSHIDYENQNYWRKDSDRHLSMAVAPVISFEKGDDVQGDVFEINDNAGLKYDGNEIISDGKYECISIYDLYGNDVLKVICPSGRIALDKLQPGIYVAVAWRDGVADVLKLMKR</sequence>
<feature type="signal peptide" evidence="1">
    <location>
        <begin position="1"/>
        <end position="20"/>
    </location>
</feature>
<reference evidence="3" key="2">
    <citation type="journal article" date="2021" name="PeerJ">
        <title>Extensive microbial diversity within the chicken gut microbiome revealed by metagenomics and culture.</title>
        <authorList>
            <person name="Gilroy R."/>
            <person name="Ravi A."/>
            <person name="Getino M."/>
            <person name="Pursley I."/>
            <person name="Horton D.L."/>
            <person name="Alikhan N.F."/>
            <person name="Baker D."/>
            <person name="Gharbi K."/>
            <person name="Hall N."/>
            <person name="Watson M."/>
            <person name="Adriaenssens E.M."/>
            <person name="Foster-Nyarko E."/>
            <person name="Jarju S."/>
            <person name="Secka A."/>
            <person name="Antonio M."/>
            <person name="Oren A."/>
            <person name="Chaudhuri R.R."/>
            <person name="La Ragione R."/>
            <person name="Hildebrand F."/>
            <person name="Pallen M.J."/>
        </authorList>
    </citation>
    <scope>NUCLEOTIDE SEQUENCE</scope>
    <source>
        <strain evidence="3">6919</strain>
    </source>
</reference>
<dbReference type="Gene3D" id="2.60.40.10">
    <property type="entry name" value="Immunoglobulins"/>
    <property type="match status" value="1"/>
</dbReference>
<dbReference type="InterPro" id="IPR035986">
    <property type="entry name" value="PKD_dom_sf"/>
</dbReference>
<evidence type="ECO:0000259" key="2">
    <source>
        <dbReference type="PROSITE" id="PS50093"/>
    </source>
</evidence>
<organism evidence="3 4">
    <name type="scientific">Candidatus Limisoma faecipullorum</name>
    <dbReference type="NCBI Taxonomy" id="2840854"/>
    <lineage>
        <taxon>Bacteria</taxon>
        <taxon>Pseudomonadati</taxon>
        <taxon>Bacteroidota</taxon>
        <taxon>Bacteroidia</taxon>
        <taxon>Bacteroidales</taxon>
        <taxon>Candidatus Limisoma</taxon>
    </lineage>
</organism>
<dbReference type="Proteomes" id="UP000823598">
    <property type="component" value="Unassembled WGS sequence"/>
</dbReference>
<feature type="chain" id="PRO_5038847311" evidence="1">
    <location>
        <begin position="21"/>
        <end position="383"/>
    </location>
</feature>
<comment type="caution">
    <text evidence="3">The sequence shown here is derived from an EMBL/GenBank/DDBJ whole genome shotgun (WGS) entry which is preliminary data.</text>
</comment>
<dbReference type="AlphaFoldDB" id="A0A9D9IRD7"/>
<dbReference type="InterPro" id="IPR000601">
    <property type="entry name" value="PKD_dom"/>
</dbReference>
<gene>
    <name evidence="3" type="ORF">IAB88_09735</name>
</gene>
<protein>
    <submittedName>
        <fullName evidence="3">PKD domain-containing protein</fullName>
    </submittedName>
</protein>
<accession>A0A9D9IRD7</accession>
<reference evidence="3" key="1">
    <citation type="submission" date="2020-10" db="EMBL/GenBank/DDBJ databases">
        <authorList>
            <person name="Gilroy R."/>
        </authorList>
    </citation>
    <scope>NUCLEOTIDE SEQUENCE</scope>
    <source>
        <strain evidence="3">6919</strain>
    </source>
</reference>
<feature type="domain" description="PKD" evidence="2">
    <location>
        <begin position="45"/>
        <end position="98"/>
    </location>
</feature>
<dbReference type="Pfam" id="PF18911">
    <property type="entry name" value="PKD_4"/>
    <property type="match status" value="1"/>
</dbReference>
<dbReference type="SUPFAM" id="SSF49299">
    <property type="entry name" value="PKD domain"/>
    <property type="match status" value="1"/>
</dbReference>
<keyword evidence="1" id="KW-0732">Signal</keyword>
<dbReference type="CDD" id="cd00146">
    <property type="entry name" value="PKD"/>
    <property type="match status" value="1"/>
</dbReference>
<evidence type="ECO:0000313" key="4">
    <source>
        <dbReference type="Proteomes" id="UP000823598"/>
    </source>
</evidence>
<dbReference type="InterPro" id="IPR013783">
    <property type="entry name" value="Ig-like_fold"/>
</dbReference>
<evidence type="ECO:0000313" key="3">
    <source>
        <dbReference type="EMBL" id="MBO8477252.1"/>
    </source>
</evidence>
<dbReference type="EMBL" id="JADIMC010000116">
    <property type="protein sequence ID" value="MBO8477252.1"/>
    <property type="molecule type" value="Genomic_DNA"/>
</dbReference>
<name>A0A9D9IRD7_9BACT</name>
<dbReference type="PROSITE" id="PS50093">
    <property type="entry name" value="PKD"/>
    <property type="match status" value="1"/>
</dbReference>